<evidence type="ECO:0000313" key="2">
    <source>
        <dbReference type="Proteomes" id="UP001221898"/>
    </source>
</evidence>
<dbReference type="InterPro" id="IPR017855">
    <property type="entry name" value="SMAD-like_dom_sf"/>
</dbReference>
<comment type="caution">
    <text evidence="1">The sequence shown here is derived from an EMBL/GenBank/DDBJ whole genome shotgun (WGS) entry which is preliminary data.</text>
</comment>
<name>A0AAD7R7B3_9TELE</name>
<accession>A0AAD7R7B3</accession>
<protein>
    <submittedName>
        <fullName evidence="1">Uncharacterized protein</fullName>
    </submittedName>
</protein>
<reference evidence="1" key="1">
    <citation type="journal article" date="2023" name="Science">
        <title>Genome structures resolve the early diversification of teleost fishes.</title>
        <authorList>
            <person name="Parey E."/>
            <person name="Louis A."/>
            <person name="Montfort J."/>
            <person name="Bouchez O."/>
            <person name="Roques C."/>
            <person name="Iampietro C."/>
            <person name="Lluch J."/>
            <person name="Castinel A."/>
            <person name="Donnadieu C."/>
            <person name="Desvignes T."/>
            <person name="Floi Bucao C."/>
            <person name="Jouanno E."/>
            <person name="Wen M."/>
            <person name="Mejri S."/>
            <person name="Dirks R."/>
            <person name="Jansen H."/>
            <person name="Henkel C."/>
            <person name="Chen W.J."/>
            <person name="Zahm M."/>
            <person name="Cabau C."/>
            <person name="Klopp C."/>
            <person name="Thompson A.W."/>
            <person name="Robinson-Rechavi M."/>
            <person name="Braasch I."/>
            <person name="Lecointre G."/>
            <person name="Bobe J."/>
            <person name="Postlethwait J.H."/>
            <person name="Berthelot C."/>
            <person name="Roest Crollius H."/>
            <person name="Guiguen Y."/>
        </authorList>
    </citation>
    <scope>NUCLEOTIDE SEQUENCE</scope>
    <source>
        <strain evidence="1">NC1722</strain>
    </source>
</reference>
<dbReference type="InterPro" id="IPR008984">
    <property type="entry name" value="SMAD_FHA_dom_sf"/>
</dbReference>
<dbReference type="AlphaFoldDB" id="A0AAD7R7B3"/>
<dbReference type="Proteomes" id="UP001221898">
    <property type="component" value="Unassembled WGS sequence"/>
</dbReference>
<sequence>MTLTVCQSEAINETSSLAAFPTDLRLQVCLYYQGQLVQDFTTSTLEGCRILHGMVWAETPNGVFIKRFCQGTGPAHWP</sequence>
<gene>
    <name evidence="1" type="ORF">AAFF_G00324290</name>
</gene>
<proteinExistence type="predicted"/>
<dbReference type="Gene3D" id="2.60.200.10">
    <property type="match status" value="1"/>
</dbReference>
<keyword evidence="2" id="KW-1185">Reference proteome</keyword>
<organism evidence="1 2">
    <name type="scientific">Aldrovandia affinis</name>
    <dbReference type="NCBI Taxonomy" id="143900"/>
    <lineage>
        <taxon>Eukaryota</taxon>
        <taxon>Metazoa</taxon>
        <taxon>Chordata</taxon>
        <taxon>Craniata</taxon>
        <taxon>Vertebrata</taxon>
        <taxon>Euteleostomi</taxon>
        <taxon>Actinopterygii</taxon>
        <taxon>Neopterygii</taxon>
        <taxon>Teleostei</taxon>
        <taxon>Notacanthiformes</taxon>
        <taxon>Halosauridae</taxon>
        <taxon>Aldrovandia</taxon>
    </lineage>
</organism>
<dbReference type="SUPFAM" id="SSF49879">
    <property type="entry name" value="SMAD/FHA domain"/>
    <property type="match status" value="1"/>
</dbReference>
<evidence type="ECO:0000313" key="1">
    <source>
        <dbReference type="EMBL" id="KAJ8367186.1"/>
    </source>
</evidence>
<dbReference type="EMBL" id="JAINUG010000496">
    <property type="protein sequence ID" value="KAJ8367186.1"/>
    <property type="molecule type" value="Genomic_DNA"/>
</dbReference>